<dbReference type="PANTHER" id="PTHR11001:SF2">
    <property type="entry name" value="MITOCHONDRIAL FISSION PROCESS PROTEIN 1"/>
    <property type="match status" value="1"/>
</dbReference>
<evidence type="ECO:0000256" key="1">
    <source>
        <dbReference type="ARBA" id="ARBA00009224"/>
    </source>
</evidence>
<sequence>MLQRCYNNPRHTRTRAAPAARRAHRSGRRGNLPPLKAAAGCVGELCEDPWGQDEDVANGEDVDIYRDTALRYAGYANEVGESFAVFLPPFGVPLSYAVAITYVCFDSVDKGKRAQKKEFEFTQVDDDGSPALAFGSAAADAMVWQLLASVAVPGSVIHTTVAATSHLIHDTDVGSAAHATVLAQVGQDLAPALDVAEAWTPTLVGLAAIPMIVHPIDEAIHKLLNVSLRPAIRDVATLQLGDAAGAVVRAMLMASGNDDTQQEVLEDEQVLGVTVDSNDEFDVTIEPAKDVATWTTRAAILVCGASAPFGLFAISDAVFGTVH</sequence>
<dbReference type="Proteomes" id="UP000660262">
    <property type="component" value="Unassembled WGS sequence"/>
</dbReference>
<dbReference type="InterPro" id="IPR019560">
    <property type="entry name" value="Mitochondrial_18_kDa_protein"/>
</dbReference>
<feature type="region of interest" description="Disordered" evidence="4">
    <location>
        <begin position="1"/>
        <end position="34"/>
    </location>
</feature>
<dbReference type="AlphaFoldDB" id="A0A830HWW7"/>
<gene>
    <name evidence="5" type="ORF">PPROV_000817200</name>
</gene>
<evidence type="ECO:0000256" key="2">
    <source>
        <dbReference type="ARBA" id="ARBA00017835"/>
    </source>
</evidence>
<dbReference type="Pfam" id="PF10558">
    <property type="entry name" value="MTP18"/>
    <property type="match status" value="1"/>
</dbReference>
<evidence type="ECO:0000313" key="5">
    <source>
        <dbReference type="EMBL" id="GHP09437.1"/>
    </source>
</evidence>
<organism evidence="5 6">
    <name type="scientific">Pycnococcus provasolii</name>
    <dbReference type="NCBI Taxonomy" id="41880"/>
    <lineage>
        <taxon>Eukaryota</taxon>
        <taxon>Viridiplantae</taxon>
        <taxon>Chlorophyta</taxon>
        <taxon>Pseudoscourfieldiophyceae</taxon>
        <taxon>Pseudoscourfieldiales</taxon>
        <taxon>Pycnococcaceae</taxon>
        <taxon>Pycnococcus</taxon>
    </lineage>
</organism>
<evidence type="ECO:0000256" key="4">
    <source>
        <dbReference type="SAM" id="MobiDB-lite"/>
    </source>
</evidence>
<dbReference type="GO" id="GO:0005739">
    <property type="term" value="C:mitochondrion"/>
    <property type="evidence" value="ECO:0007669"/>
    <property type="project" value="TreeGrafter"/>
</dbReference>
<dbReference type="EMBL" id="BNJQ01000025">
    <property type="protein sequence ID" value="GHP09437.1"/>
    <property type="molecule type" value="Genomic_DNA"/>
</dbReference>
<comment type="caution">
    <text evidence="5">The sequence shown here is derived from an EMBL/GenBank/DDBJ whole genome shotgun (WGS) entry which is preliminary data.</text>
</comment>
<keyword evidence="6" id="KW-1185">Reference proteome</keyword>
<dbReference type="GO" id="GO:0000266">
    <property type="term" value="P:mitochondrial fission"/>
    <property type="evidence" value="ECO:0007669"/>
    <property type="project" value="TreeGrafter"/>
</dbReference>
<dbReference type="OrthoDB" id="424969at2759"/>
<dbReference type="PANTHER" id="PTHR11001">
    <property type="entry name" value="MITOCHONDRIAL FISSION PROCESS PROTEIN 1"/>
    <property type="match status" value="1"/>
</dbReference>
<evidence type="ECO:0000313" key="6">
    <source>
        <dbReference type="Proteomes" id="UP000660262"/>
    </source>
</evidence>
<accession>A0A830HWW7</accession>
<name>A0A830HWW7_9CHLO</name>
<reference evidence="5" key="1">
    <citation type="submission" date="2020-10" db="EMBL/GenBank/DDBJ databases">
        <title>Unveiling of a novel bifunctional photoreceptor, Dualchrome1, isolated from a cosmopolitan green alga.</title>
        <authorList>
            <person name="Suzuki S."/>
            <person name="Kawachi M."/>
        </authorList>
    </citation>
    <scope>NUCLEOTIDE SEQUENCE</scope>
    <source>
        <strain evidence="5">NIES 2893</strain>
    </source>
</reference>
<evidence type="ECO:0000256" key="3">
    <source>
        <dbReference type="ARBA" id="ARBA00029631"/>
    </source>
</evidence>
<protein>
    <recommendedName>
        <fullName evidence="2">Mitochondrial fission process protein 1</fullName>
    </recommendedName>
    <alternativeName>
        <fullName evidence="3">Mitochondrial 18 kDa protein</fullName>
    </alternativeName>
</protein>
<comment type="similarity">
    <text evidence="1">Belongs to the MTFP1 family.</text>
</comment>
<proteinExistence type="inferred from homology"/>